<organism evidence="1 2">
    <name type="scientific">Pontibacter chinhatensis</name>
    <dbReference type="NCBI Taxonomy" id="1436961"/>
    <lineage>
        <taxon>Bacteria</taxon>
        <taxon>Pseudomonadati</taxon>
        <taxon>Bacteroidota</taxon>
        <taxon>Cytophagia</taxon>
        <taxon>Cytophagales</taxon>
        <taxon>Hymenobacteraceae</taxon>
        <taxon>Pontibacter</taxon>
    </lineage>
</organism>
<sequence>MKLPKTLLSAIVVGIAVQTSACQKDDLPKPTAENGGKDGKEVIKTPYDNCPACGMG</sequence>
<evidence type="ECO:0000313" key="2">
    <source>
        <dbReference type="Proteomes" id="UP000198724"/>
    </source>
</evidence>
<dbReference type="Proteomes" id="UP000198724">
    <property type="component" value="Unassembled WGS sequence"/>
</dbReference>
<evidence type="ECO:0000313" key="1">
    <source>
        <dbReference type="EMBL" id="SFH32572.1"/>
    </source>
</evidence>
<dbReference type="RefSeq" id="WP_175491138.1">
    <property type="nucleotide sequence ID" value="NZ_FOOT01000011.1"/>
</dbReference>
<dbReference type="STRING" id="1436961.SAMN05421739_11154"/>
<keyword evidence="2" id="KW-1185">Reference proteome</keyword>
<dbReference type="AlphaFoldDB" id="A0A1I2Z3X3"/>
<dbReference type="EMBL" id="FOOT01000011">
    <property type="protein sequence ID" value="SFH32572.1"/>
    <property type="molecule type" value="Genomic_DNA"/>
</dbReference>
<protein>
    <submittedName>
        <fullName evidence="1">Uncharacterized protein</fullName>
    </submittedName>
</protein>
<proteinExistence type="predicted"/>
<accession>A0A1I2Z3X3</accession>
<gene>
    <name evidence="1" type="ORF">SAMN05421739_11154</name>
</gene>
<name>A0A1I2Z3X3_9BACT</name>
<reference evidence="2" key="1">
    <citation type="submission" date="2016-10" db="EMBL/GenBank/DDBJ databases">
        <authorList>
            <person name="Varghese N."/>
            <person name="Submissions S."/>
        </authorList>
    </citation>
    <scope>NUCLEOTIDE SEQUENCE [LARGE SCALE GENOMIC DNA]</scope>
    <source>
        <strain evidence="2">LP51</strain>
    </source>
</reference>